<dbReference type="Proteomes" id="UP000033944">
    <property type="component" value="Unassembled WGS sequence"/>
</dbReference>
<evidence type="ECO:0000256" key="1">
    <source>
        <dbReference type="SAM" id="Coils"/>
    </source>
</evidence>
<keyword evidence="1" id="KW-0175">Coiled coil</keyword>
<protein>
    <submittedName>
        <fullName evidence="2">Uncharacterized protein</fullName>
    </submittedName>
</protein>
<dbReference type="AlphaFoldDB" id="A0A0G0NN20"/>
<comment type="caution">
    <text evidence="2">The sequence shown here is derived from an EMBL/GenBank/DDBJ whole genome shotgun (WGS) entry which is preliminary data.</text>
</comment>
<reference evidence="2 3" key="1">
    <citation type="journal article" date="2015" name="Nature">
        <title>rRNA introns, odd ribosomes, and small enigmatic genomes across a large radiation of phyla.</title>
        <authorList>
            <person name="Brown C.T."/>
            <person name="Hug L.A."/>
            <person name="Thomas B.C."/>
            <person name="Sharon I."/>
            <person name="Castelle C.J."/>
            <person name="Singh A."/>
            <person name="Wilkins M.J."/>
            <person name="Williams K.H."/>
            <person name="Banfield J.F."/>
        </authorList>
    </citation>
    <scope>NUCLEOTIDE SEQUENCE [LARGE SCALE GENOMIC DNA]</scope>
</reference>
<proteinExistence type="predicted"/>
<gene>
    <name evidence="2" type="ORF">UT10_C0008G0050</name>
</gene>
<name>A0A0G0NN20_9BACT</name>
<sequence>MSKKKKIKSGKNIRRKVILPTMLALSILVVGILATNVTAANSNYPPIVTKIAQKFNLNISDVQEVFDDERDERRAEMFARFSERLDELVSSGEITSSQKGAILDKHEEMQNKMDELRNLSPEERRDKMQSIHEEFRSWLKDQGFENLAIGPFGHGFKRGFGMGHMMGESQ</sequence>
<accession>A0A0G0NN20</accession>
<dbReference type="EMBL" id="LBVN01000008">
    <property type="protein sequence ID" value="KKQ87289.1"/>
    <property type="molecule type" value="Genomic_DNA"/>
</dbReference>
<evidence type="ECO:0000313" key="3">
    <source>
        <dbReference type="Proteomes" id="UP000033944"/>
    </source>
</evidence>
<feature type="coiled-coil region" evidence="1">
    <location>
        <begin position="99"/>
        <end position="126"/>
    </location>
</feature>
<evidence type="ECO:0000313" key="2">
    <source>
        <dbReference type="EMBL" id="KKQ87289.1"/>
    </source>
</evidence>
<organism evidence="2 3">
    <name type="scientific">Candidatus Woesebacteria bacterium GW2011_GWB1_38_8b</name>
    <dbReference type="NCBI Taxonomy" id="1618571"/>
    <lineage>
        <taxon>Bacteria</taxon>
        <taxon>Candidatus Woeseibacteriota</taxon>
    </lineage>
</organism>